<organism evidence="1 2">
    <name type="scientific">Araneus ventricosus</name>
    <name type="common">Orbweaver spider</name>
    <name type="synonym">Epeira ventricosa</name>
    <dbReference type="NCBI Taxonomy" id="182803"/>
    <lineage>
        <taxon>Eukaryota</taxon>
        <taxon>Metazoa</taxon>
        <taxon>Ecdysozoa</taxon>
        <taxon>Arthropoda</taxon>
        <taxon>Chelicerata</taxon>
        <taxon>Arachnida</taxon>
        <taxon>Araneae</taxon>
        <taxon>Araneomorphae</taxon>
        <taxon>Entelegynae</taxon>
        <taxon>Araneoidea</taxon>
        <taxon>Araneidae</taxon>
        <taxon>Araneus</taxon>
    </lineage>
</organism>
<gene>
    <name evidence="1" type="ORF">AVEN_33160_1</name>
</gene>
<dbReference type="Proteomes" id="UP000499080">
    <property type="component" value="Unassembled WGS sequence"/>
</dbReference>
<name>A0A4Y2TTP6_ARAVE</name>
<dbReference type="EMBL" id="BGPR01030852">
    <property type="protein sequence ID" value="GBO03622.1"/>
    <property type="molecule type" value="Genomic_DNA"/>
</dbReference>
<comment type="caution">
    <text evidence="1">The sequence shown here is derived from an EMBL/GenBank/DDBJ whole genome shotgun (WGS) entry which is preliminary data.</text>
</comment>
<accession>A0A4Y2TTP6</accession>
<proteinExistence type="predicted"/>
<reference evidence="1 2" key="1">
    <citation type="journal article" date="2019" name="Sci. Rep.">
        <title>Orb-weaving spider Araneus ventricosus genome elucidates the spidroin gene catalogue.</title>
        <authorList>
            <person name="Kono N."/>
            <person name="Nakamura H."/>
            <person name="Ohtoshi R."/>
            <person name="Moran D.A.P."/>
            <person name="Shinohara A."/>
            <person name="Yoshida Y."/>
            <person name="Fujiwara M."/>
            <person name="Mori M."/>
            <person name="Tomita M."/>
            <person name="Arakawa K."/>
        </authorList>
    </citation>
    <scope>NUCLEOTIDE SEQUENCE [LARGE SCALE GENOMIC DNA]</scope>
</reference>
<evidence type="ECO:0000313" key="1">
    <source>
        <dbReference type="EMBL" id="GBO03622.1"/>
    </source>
</evidence>
<keyword evidence="2" id="KW-1185">Reference proteome</keyword>
<evidence type="ECO:0000313" key="2">
    <source>
        <dbReference type="Proteomes" id="UP000499080"/>
    </source>
</evidence>
<protein>
    <submittedName>
        <fullName evidence="1">Uncharacterized protein</fullName>
    </submittedName>
</protein>
<dbReference type="AlphaFoldDB" id="A0A4Y2TTP6"/>
<sequence>MDASCKRHNRSLQSPRLGRLVGVGLTQNKLQSLSATVPTPPPAFKTGPTARFLERVSFLPPPFCSSLFCETGSLPLTYDRISVLWPSAPNGNPNRMKIQTFRPHCTNTHWILALAAGFGTRGSKW</sequence>